<evidence type="ECO:0000259" key="7">
    <source>
        <dbReference type="Pfam" id="PF00924"/>
    </source>
</evidence>
<evidence type="ECO:0000256" key="5">
    <source>
        <dbReference type="SAM" id="MobiDB-lite"/>
    </source>
</evidence>
<evidence type="ECO:0000256" key="3">
    <source>
        <dbReference type="ARBA" id="ARBA00022989"/>
    </source>
</evidence>
<sequence length="475" mass="52936">MKNAFTQEVNQLLVKLGLHPNAADLLDRLVIIVIILLIAWLADLFCRFVIVGGIGHIIKHTKAKWDDVLLHPQVLRKLTYLIPVLIVYMLLPLALSDKAEILGWLRKLCIIYGIVVVLVFINIFLKVLFGIFRNQEAFRDKPLKGLVQIMQVGLVCIGIILTISTLLNISPLHLLAGLGASAAILMLIFKDSILGFVSGIQLSINDMLRAGDWISMPKYDVDGTVLDVSLTTVKIENFDNTVTTIPPYTLTSDSFKNWRAMSESGGRRVMRSVNIDINSVRFCTPEMLEKYKRFALVRDYIEQEENKLETQRAKLNLDPATTFDTLRQSNIGIFRAYLNLYLKNLKVVNHDLTCMVRQLQPTETGIPIQLYFFSNIKEWVAYEGVQADVFDHVMSVIREFDLYIYQGFSGQDLQQSISGTGFATAPAPSRSSALSSAQATVTPADSSGTSPAEISRPAPPETKSPSSSDPSPART</sequence>
<proteinExistence type="predicted"/>
<dbReference type="Proteomes" id="UP000006008">
    <property type="component" value="Unassembled WGS sequence"/>
</dbReference>
<dbReference type="STRING" id="742725.HMPREF9450_01203"/>
<accession>G5H8E3</accession>
<keyword evidence="4 6" id="KW-0472">Membrane</keyword>
<gene>
    <name evidence="8" type="ORF">HMPREF9450_01203</name>
</gene>
<evidence type="ECO:0000313" key="8">
    <source>
        <dbReference type="EMBL" id="EHB92338.1"/>
    </source>
</evidence>
<dbReference type="GO" id="GO:0005886">
    <property type="term" value="C:plasma membrane"/>
    <property type="evidence" value="ECO:0007669"/>
    <property type="project" value="TreeGrafter"/>
</dbReference>
<evidence type="ECO:0000256" key="2">
    <source>
        <dbReference type="ARBA" id="ARBA00022692"/>
    </source>
</evidence>
<dbReference type="GeneID" id="92815767"/>
<dbReference type="InterPro" id="IPR030192">
    <property type="entry name" value="YbdG"/>
</dbReference>
<dbReference type="InterPro" id="IPR010920">
    <property type="entry name" value="LSM_dom_sf"/>
</dbReference>
<keyword evidence="3 6" id="KW-1133">Transmembrane helix</keyword>
<evidence type="ECO:0000256" key="1">
    <source>
        <dbReference type="ARBA" id="ARBA00004370"/>
    </source>
</evidence>
<evidence type="ECO:0000256" key="6">
    <source>
        <dbReference type="SAM" id="Phobius"/>
    </source>
</evidence>
<feature type="domain" description="Mechanosensitive ion channel MscS" evidence="7">
    <location>
        <begin position="191"/>
        <end position="259"/>
    </location>
</feature>
<feature type="compositionally biased region" description="Polar residues" evidence="5">
    <location>
        <begin position="441"/>
        <end position="452"/>
    </location>
</feature>
<dbReference type="eggNOG" id="COG0668">
    <property type="taxonomic scope" value="Bacteria"/>
</dbReference>
<feature type="region of interest" description="Disordered" evidence="5">
    <location>
        <begin position="420"/>
        <end position="475"/>
    </location>
</feature>
<comment type="caution">
    <text evidence="8">The sequence shown here is derived from an EMBL/GenBank/DDBJ whole genome shotgun (WGS) entry which is preliminary data.</text>
</comment>
<dbReference type="AlphaFoldDB" id="G5H8E3"/>
<name>G5H8E3_9BACT</name>
<keyword evidence="9" id="KW-1185">Reference proteome</keyword>
<organism evidence="8 9">
    <name type="scientific">Alistipes indistinctus YIT 12060</name>
    <dbReference type="NCBI Taxonomy" id="742725"/>
    <lineage>
        <taxon>Bacteria</taxon>
        <taxon>Pseudomonadati</taxon>
        <taxon>Bacteroidota</taxon>
        <taxon>Bacteroidia</taxon>
        <taxon>Bacteroidales</taxon>
        <taxon>Rikenellaceae</taxon>
        <taxon>Alistipes</taxon>
    </lineage>
</organism>
<dbReference type="HOGENOM" id="CLU_045354_1_0_10"/>
<dbReference type="PANTHER" id="PTHR30414:SF0">
    <property type="entry name" value="MINICONDUCTANCE MECHANOSENSITIVE CHANNEL YBDG"/>
    <property type="match status" value="1"/>
</dbReference>
<dbReference type="Gene3D" id="2.30.30.60">
    <property type="match status" value="1"/>
</dbReference>
<feature type="compositionally biased region" description="Polar residues" evidence="5">
    <location>
        <begin position="463"/>
        <end position="475"/>
    </location>
</feature>
<dbReference type="RefSeq" id="WP_009134009.1">
    <property type="nucleotide sequence ID" value="NZ_CP102250.1"/>
</dbReference>
<feature type="transmembrane region" description="Helical" evidence="6">
    <location>
        <begin position="146"/>
        <end position="166"/>
    </location>
</feature>
<dbReference type="SUPFAM" id="SSF50182">
    <property type="entry name" value="Sm-like ribonucleoproteins"/>
    <property type="match status" value="1"/>
</dbReference>
<dbReference type="PATRIC" id="fig|742725.3.peg.1277"/>
<dbReference type="InterPro" id="IPR006685">
    <property type="entry name" value="MscS_channel_2nd"/>
</dbReference>
<feature type="transmembrane region" description="Helical" evidence="6">
    <location>
        <begin position="29"/>
        <end position="58"/>
    </location>
</feature>
<dbReference type="GO" id="GO:0008381">
    <property type="term" value="F:mechanosensitive monoatomic ion channel activity"/>
    <property type="evidence" value="ECO:0007669"/>
    <property type="project" value="InterPro"/>
</dbReference>
<feature type="transmembrane region" description="Helical" evidence="6">
    <location>
        <begin position="78"/>
        <end position="95"/>
    </location>
</feature>
<dbReference type="PANTHER" id="PTHR30414">
    <property type="entry name" value="MINICONDUCTANCE MECHANOSENSITIVE CHANNEL YBDG"/>
    <property type="match status" value="1"/>
</dbReference>
<feature type="transmembrane region" description="Helical" evidence="6">
    <location>
        <begin position="101"/>
        <end position="125"/>
    </location>
</feature>
<dbReference type="EMBL" id="ADLD01000011">
    <property type="protein sequence ID" value="EHB92338.1"/>
    <property type="molecule type" value="Genomic_DNA"/>
</dbReference>
<dbReference type="OrthoDB" id="9775207at2"/>
<keyword evidence="2 6" id="KW-0812">Transmembrane</keyword>
<comment type="subcellular location">
    <subcellularLocation>
        <location evidence="1">Membrane</location>
    </subcellularLocation>
</comment>
<dbReference type="GO" id="GO:0071470">
    <property type="term" value="P:cellular response to osmotic stress"/>
    <property type="evidence" value="ECO:0007669"/>
    <property type="project" value="InterPro"/>
</dbReference>
<evidence type="ECO:0000313" key="9">
    <source>
        <dbReference type="Proteomes" id="UP000006008"/>
    </source>
</evidence>
<evidence type="ECO:0000256" key="4">
    <source>
        <dbReference type="ARBA" id="ARBA00023136"/>
    </source>
</evidence>
<feature type="compositionally biased region" description="Low complexity" evidence="5">
    <location>
        <begin position="423"/>
        <end position="440"/>
    </location>
</feature>
<dbReference type="Pfam" id="PF00924">
    <property type="entry name" value="MS_channel_2nd"/>
    <property type="match status" value="1"/>
</dbReference>
<protein>
    <recommendedName>
        <fullName evidence="7">Mechanosensitive ion channel MscS domain-containing protein</fullName>
    </recommendedName>
</protein>
<reference evidence="8 9" key="1">
    <citation type="submission" date="2011-08" db="EMBL/GenBank/DDBJ databases">
        <title>The Genome Sequence of Alistipes indistinctus YIT 12060.</title>
        <authorList>
            <consortium name="The Broad Institute Genome Sequencing Platform"/>
            <person name="Earl A."/>
            <person name="Ward D."/>
            <person name="Feldgarden M."/>
            <person name="Gevers D."/>
            <person name="Morotomi M."/>
            <person name="Young S.K."/>
            <person name="Zeng Q."/>
            <person name="Gargeya S."/>
            <person name="Fitzgerald M."/>
            <person name="Haas B."/>
            <person name="Abouelleil A."/>
            <person name="Alvarado L."/>
            <person name="Arachchi H.M."/>
            <person name="Berlin A."/>
            <person name="Brown A."/>
            <person name="Chapman S.B."/>
            <person name="Chen Z."/>
            <person name="Dunbar C."/>
            <person name="Freedman E."/>
            <person name="Gearin G."/>
            <person name="Gellesch M."/>
            <person name="Goldberg J."/>
            <person name="Griggs A."/>
            <person name="Gujja S."/>
            <person name="Heiman D."/>
            <person name="Howarth C."/>
            <person name="Larson L."/>
            <person name="Lui A."/>
            <person name="MacDonald P.J.P."/>
            <person name="Montmayeur A."/>
            <person name="Murphy C."/>
            <person name="Neiman D."/>
            <person name="Pearson M."/>
            <person name="Priest M."/>
            <person name="Roberts A."/>
            <person name="Saif S."/>
            <person name="Shea T."/>
            <person name="Shenoy N."/>
            <person name="Sisk P."/>
            <person name="Stolte C."/>
            <person name="Sykes S."/>
            <person name="Wortman J."/>
            <person name="Nusbaum C."/>
            <person name="Birren B."/>
        </authorList>
    </citation>
    <scope>NUCLEOTIDE SEQUENCE [LARGE SCALE GENOMIC DNA]</scope>
    <source>
        <strain evidence="8 9">YIT 12060</strain>
    </source>
</reference>
<dbReference type="InterPro" id="IPR023408">
    <property type="entry name" value="MscS_beta-dom_sf"/>
</dbReference>